<evidence type="ECO:0000313" key="4">
    <source>
        <dbReference type="EMBL" id="SEP57120.1"/>
    </source>
</evidence>
<dbReference type="AlphaFoldDB" id="A0A1H8YY52"/>
<keyword evidence="5" id="KW-1185">Reference proteome</keyword>
<dbReference type="OrthoDB" id="1724615at2"/>
<keyword evidence="2" id="KW-0812">Transmembrane</keyword>
<keyword evidence="4" id="KW-0969">Cilium</keyword>
<dbReference type="STRING" id="571933.SAMN05216362_101135"/>
<dbReference type="InterPro" id="IPR006668">
    <property type="entry name" value="Mg_transptr_MgtE_intracell_dom"/>
</dbReference>
<keyword evidence="1" id="KW-0175">Coiled coil</keyword>
<evidence type="ECO:0000259" key="3">
    <source>
        <dbReference type="Pfam" id="PF03448"/>
    </source>
</evidence>
<sequence>MGDYMSVEHEVKQAKKFQWFLFAIIVLLIFAIILTFIISSVAGVDVWQKVQDVGSKIPFIASDSDDEQEETELGHYEAAIKDREADIDDLQTQIKNKDDQIQELEEQIQEYESQINELNDHQIYQEESVKKLTNSFKEMEPEKAADIIVEMESNHAVQVLAQLPDDTRGSILSAMEAEDAASFTNELFNQ</sequence>
<proteinExistence type="predicted"/>
<dbReference type="Gene3D" id="1.20.5.170">
    <property type="match status" value="1"/>
</dbReference>
<keyword evidence="4" id="KW-0282">Flagellum</keyword>
<feature type="domain" description="Magnesium transporter MgtE intracellular" evidence="3">
    <location>
        <begin position="116"/>
        <end position="183"/>
    </location>
</feature>
<dbReference type="SUPFAM" id="SSF158791">
    <property type="entry name" value="MgtE N-terminal domain-like"/>
    <property type="match status" value="1"/>
</dbReference>
<feature type="transmembrane region" description="Helical" evidence="2">
    <location>
        <begin position="20"/>
        <end position="47"/>
    </location>
</feature>
<keyword evidence="2" id="KW-0472">Membrane</keyword>
<organism evidence="4 5">
    <name type="scientific">Piscibacillus halophilus</name>
    <dbReference type="NCBI Taxonomy" id="571933"/>
    <lineage>
        <taxon>Bacteria</taxon>
        <taxon>Bacillati</taxon>
        <taxon>Bacillota</taxon>
        <taxon>Bacilli</taxon>
        <taxon>Bacillales</taxon>
        <taxon>Bacillaceae</taxon>
        <taxon>Piscibacillus</taxon>
    </lineage>
</organism>
<evidence type="ECO:0000256" key="1">
    <source>
        <dbReference type="SAM" id="Coils"/>
    </source>
</evidence>
<dbReference type="InterPro" id="IPR038076">
    <property type="entry name" value="MgtE_N_sf"/>
</dbReference>
<dbReference type="EMBL" id="FOES01000001">
    <property type="protein sequence ID" value="SEP57120.1"/>
    <property type="molecule type" value="Genomic_DNA"/>
</dbReference>
<feature type="coiled-coil region" evidence="1">
    <location>
        <begin position="73"/>
        <end position="121"/>
    </location>
</feature>
<dbReference type="Pfam" id="PF03448">
    <property type="entry name" value="MgtE_N"/>
    <property type="match status" value="1"/>
</dbReference>
<evidence type="ECO:0000256" key="2">
    <source>
        <dbReference type="SAM" id="Phobius"/>
    </source>
</evidence>
<accession>A0A1H8YY52</accession>
<reference evidence="4 5" key="1">
    <citation type="submission" date="2016-10" db="EMBL/GenBank/DDBJ databases">
        <authorList>
            <person name="de Groot N.N."/>
        </authorList>
    </citation>
    <scope>NUCLEOTIDE SEQUENCE [LARGE SCALE GENOMIC DNA]</scope>
    <source>
        <strain evidence="4 5">DSM 21633</strain>
    </source>
</reference>
<dbReference type="Gene3D" id="1.25.60.10">
    <property type="entry name" value="MgtE N-terminal domain-like"/>
    <property type="match status" value="1"/>
</dbReference>
<name>A0A1H8YY52_9BACI</name>
<keyword evidence="4" id="KW-0966">Cell projection</keyword>
<dbReference type="Proteomes" id="UP000199427">
    <property type="component" value="Unassembled WGS sequence"/>
</dbReference>
<evidence type="ECO:0000313" key="5">
    <source>
        <dbReference type="Proteomes" id="UP000199427"/>
    </source>
</evidence>
<keyword evidence="2" id="KW-1133">Transmembrane helix</keyword>
<protein>
    <submittedName>
        <fullName evidence="4">Flagellar motility protein MotE, a chaperone for MotC folding</fullName>
    </submittedName>
</protein>
<gene>
    <name evidence="4" type="ORF">SAMN05216362_101135</name>
</gene>